<reference evidence="6 8" key="1">
    <citation type="submission" date="2017-11" db="EMBL/GenBank/DDBJ databases">
        <title>Comparitive Functional Genomics of Dry Heat Resistant strains isolated from the Viking Spacecraft.</title>
        <authorList>
            <person name="Seuylemezian A."/>
            <person name="Cooper K."/>
            <person name="Vaishampayan P."/>
        </authorList>
    </citation>
    <scope>NUCLEOTIDE SEQUENCE [LARGE SCALE GENOMIC DNA]</scope>
    <source>
        <strain evidence="6 8">M4.6</strain>
    </source>
</reference>
<dbReference type="Pfam" id="PF00288">
    <property type="entry name" value="GHMP_kinases_N"/>
    <property type="match status" value="1"/>
</dbReference>
<dbReference type="GO" id="GO:0016301">
    <property type="term" value="F:kinase activity"/>
    <property type="evidence" value="ECO:0007669"/>
    <property type="project" value="UniProtKB-KW"/>
</dbReference>
<dbReference type="InterPro" id="IPR006204">
    <property type="entry name" value="GHMP_kinase_N_dom"/>
</dbReference>
<evidence type="ECO:0000256" key="1">
    <source>
        <dbReference type="ARBA" id="ARBA00022679"/>
    </source>
</evidence>
<dbReference type="SUPFAM" id="SSF54211">
    <property type="entry name" value="Ribosomal protein S5 domain 2-like"/>
    <property type="match status" value="1"/>
</dbReference>
<dbReference type="AlphaFoldDB" id="A0A2N5GHW0"/>
<feature type="domain" description="GHMP kinase N-terminal" evidence="5">
    <location>
        <begin position="58"/>
        <end position="135"/>
    </location>
</feature>
<evidence type="ECO:0000313" key="9">
    <source>
        <dbReference type="Proteomes" id="UP000235114"/>
    </source>
</evidence>
<gene>
    <name evidence="6" type="ORF">CU635_18385</name>
    <name evidence="7" type="ORF">CVD25_21985</name>
</gene>
<dbReference type="GO" id="GO:0005524">
    <property type="term" value="F:ATP binding"/>
    <property type="evidence" value="ECO:0007669"/>
    <property type="project" value="UniProtKB-KW"/>
</dbReference>
<evidence type="ECO:0000256" key="2">
    <source>
        <dbReference type="ARBA" id="ARBA00022741"/>
    </source>
</evidence>
<keyword evidence="3" id="KW-0418">Kinase</keyword>
<dbReference type="Proteomes" id="UP000234951">
    <property type="component" value="Unassembled WGS sequence"/>
</dbReference>
<reference evidence="7 9" key="2">
    <citation type="submission" date="2017-12" db="EMBL/GenBank/DDBJ databases">
        <title>Comparative Functional Genomics of Dry Heat Resistant strains isolated from the Viking Spacecraft.</title>
        <authorList>
            <person name="Seuylemezian A."/>
            <person name="Cooper K."/>
            <person name="Vaishampayan P."/>
        </authorList>
    </citation>
    <scope>NUCLEOTIDE SEQUENCE [LARGE SCALE GENOMIC DNA]</scope>
    <source>
        <strain evidence="7 9">ATCC 29669</strain>
    </source>
</reference>
<evidence type="ECO:0000313" key="7">
    <source>
        <dbReference type="EMBL" id="PLR88851.1"/>
    </source>
</evidence>
<dbReference type="Proteomes" id="UP000235114">
    <property type="component" value="Unassembled WGS sequence"/>
</dbReference>
<comment type="caution">
    <text evidence="6">The sequence shown here is derived from an EMBL/GenBank/DDBJ whole genome shotgun (WGS) entry which is preliminary data.</text>
</comment>
<organism evidence="6 8">
    <name type="scientific">Bacillus canaveralius</name>
    <dbReference type="NCBI Taxonomy" id="1403243"/>
    <lineage>
        <taxon>Bacteria</taxon>
        <taxon>Bacillati</taxon>
        <taxon>Bacillota</taxon>
        <taxon>Bacilli</taxon>
        <taxon>Bacillales</taxon>
        <taxon>Bacillaceae</taxon>
        <taxon>Bacillus</taxon>
    </lineage>
</organism>
<dbReference type="Gene3D" id="3.30.230.10">
    <property type="match status" value="1"/>
</dbReference>
<protein>
    <recommendedName>
        <fullName evidence="5">GHMP kinase N-terminal domain-containing protein</fullName>
    </recommendedName>
</protein>
<evidence type="ECO:0000259" key="5">
    <source>
        <dbReference type="Pfam" id="PF00288"/>
    </source>
</evidence>
<dbReference type="RefSeq" id="WP_101578834.1">
    <property type="nucleotide sequence ID" value="NZ_PGVA01000053.1"/>
</dbReference>
<proteinExistence type="predicted"/>
<name>A0A2N5GHW0_9BACI</name>
<dbReference type="InterPro" id="IPR014721">
    <property type="entry name" value="Ribsml_uS5_D2-typ_fold_subgr"/>
</dbReference>
<dbReference type="InterPro" id="IPR012363">
    <property type="entry name" value="PduX"/>
</dbReference>
<dbReference type="OrthoDB" id="4548147at2"/>
<keyword evidence="2" id="KW-0547">Nucleotide-binding</keyword>
<keyword evidence="9" id="KW-1185">Reference proteome</keyword>
<evidence type="ECO:0000313" key="8">
    <source>
        <dbReference type="Proteomes" id="UP000234951"/>
    </source>
</evidence>
<accession>A0A2N5GHW0</accession>
<dbReference type="EMBL" id="PGVD01000091">
    <property type="protein sequence ID" value="PLR88851.1"/>
    <property type="molecule type" value="Genomic_DNA"/>
</dbReference>
<keyword evidence="4" id="KW-0067">ATP-binding</keyword>
<evidence type="ECO:0000313" key="6">
    <source>
        <dbReference type="EMBL" id="PLR80394.1"/>
    </source>
</evidence>
<dbReference type="PIRSF" id="PIRSF033887">
    <property type="entry name" value="PduX"/>
    <property type="match status" value="1"/>
</dbReference>
<dbReference type="PANTHER" id="PTHR43527">
    <property type="entry name" value="4-DIPHOSPHOCYTIDYL-2-C-METHYL-D-ERYTHRITOL KINASE, CHLOROPLASTIC"/>
    <property type="match status" value="1"/>
</dbReference>
<keyword evidence="1" id="KW-0808">Transferase</keyword>
<sequence>MRLGKGNCNGTFGELVQGKIGERPFLITLPIPSLRSEAIFIPDPTGSEITGLHSNVKAKEACQKLCQKFGLQGGGHLHIRSNIPVGKGMASSSADIMAAMKAIAHSYSLPLTEPMLSSIAIEIEPTDGVMYDDVVAYDYINGELIESFGSLPPFLLVGIDVGGVVDTLQFNQLAKPYHFHDQNKFTEAYELVKEGFRKRNLSFICKAATISAHINQKLLPKPYFNEFEQLANVCRGGLVIAHSGTVFGILLDKNEPNIKEVFSYISKQISILVKKKYQNIFIR</sequence>
<dbReference type="EMBL" id="PGVA01000053">
    <property type="protein sequence ID" value="PLR80394.1"/>
    <property type="molecule type" value="Genomic_DNA"/>
</dbReference>
<evidence type="ECO:0000256" key="3">
    <source>
        <dbReference type="ARBA" id="ARBA00022777"/>
    </source>
</evidence>
<dbReference type="PANTHER" id="PTHR43527:SF1">
    <property type="entry name" value="L-THREONINE KINASE"/>
    <property type="match status" value="1"/>
</dbReference>
<dbReference type="InterPro" id="IPR020568">
    <property type="entry name" value="Ribosomal_Su5_D2-typ_SF"/>
</dbReference>
<evidence type="ECO:0000256" key="4">
    <source>
        <dbReference type="ARBA" id="ARBA00022840"/>
    </source>
</evidence>